<dbReference type="Pfam" id="PF02687">
    <property type="entry name" value="FtsX"/>
    <property type="match status" value="2"/>
</dbReference>
<name>A0A0F3K5Q3_9GAMM</name>
<dbReference type="GO" id="GO:0005886">
    <property type="term" value="C:plasma membrane"/>
    <property type="evidence" value="ECO:0007669"/>
    <property type="project" value="UniProtKB-SubCell"/>
</dbReference>
<proteinExistence type="predicted"/>
<dbReference type="RefSeq" id="WP_045831329.1">
    <property type="nucleotide sequence ID" value="NZ_JZRB01000071.1"/>
</dbReference>
<feature type="transmembrane region" description="Helical" evidence="6">
    <location>
        <begin position="747"/>
        <end position="771"/>
    </location>
</feature>
<feature type="transmembrane region" description="Helical" evidence="6">
    <location>
        <begin position="253"/>
        <end position="277"/>
    </location>
</feature>
<evidence type="ECO:0000259" key="7">
    <source>
        <dbReference type="Pfam" id="PF02687"/>
    </source>
</evidence>
<feature type="transmembrane region" description="Helical" evidence="6">
    <location>
        <begin position="345"/>
        <end position="371"/>
    </location>
</feature>
<evidence type="ECO:0000256" key="3">
    <source>
        <dbReference type="ARBA" id="ARBA00022692"/>
    </source>
</evidence>
<organism evidence="8 9">
    <name type="scientific">Luteibacter yeojuensis</name>
    <dbReference type="NCBI Taxonomy" id="345309"/>
    <lineage>
        <taxon>Bacteria</taxon>
        <taxon>Pseudomonadati</taxon>
        <taxon>Pseudomonadota</taxon>
        <taxon>Gammaproteobacteria</taxon>
        <taxon>Lysobacterales</taxon>
        <taxon>Rhodanobacteraceae</taxon>
        <taxon>Luteibacter</taxon>
    </lineage>
</organism>
<dbReference type="EMBL" id="JZRB01000071">
    <property type="protein sequence ID" value="KJV25429.1"/>
    <property type="molecule type" value="Genomic_DNA"/>
</dbReference>
<comment type="subcellular location">
    <subcellularLocation>
        <location evidence="1">Cell membrane</location>
        <topology evidence="1">Multi-pass membrane protein</topology>
    </subcellularLocation>
</comment>
<dbReference type="InterPro" id="IPR003838">
    <property type="entry name" value="ABC3_permease_C"/>
</dbReference>
<evidence type="ECO:0000256" key="2">
    <source>
        <dbReference type="ARBA" id="ARBA00022475"/>
    </source>
</evidence>
<accession>A0A0F3K5Q3</accession>
<feature type="transmembrane region" description="Helical" evidence="6">
    <location>
        <begin position="415"/>
        <end position="439"/>
    </location>
</feature>
<gene>
    <name evidence="8" type="ORF">VI08_19605</name>
</gene>
<keyword evidence="2" id="KW-1003">Cell membrane</keyword>
<evidence type="ECO:0000256" key="5">
    <source>
        <dbReference type="ARBA" id="ARBA00023136"/>
    </source>
</evidence>
<feature type="transmembrane region" description="Helical" evidence="6">
    <location>
        <begin position="20"/>
        <end position="40"/>
    </location>
</feature>
<feature type="transmembrane region" description="Helical" evidence="6">
    <location>
        <begin position="791"/>
        <end position="812"/>
    </location>
</feature>
<feature type="transmembrane region" description="Helical" evidence="6">
    <location>
        <begin position="298"/>
        <end position="325"/>
    </location>
</feature>
<feature type="transmembrane region" description="Helical" evidence="6">
    <location>
        <begin position="392"/>
        <end position="409"/>
    </location>
</feature>
<feature type="transmembrane region" description="Helical" evidence="6">
    <location>
        <begin position="469"/>
        <end position="490"/>
    </location>
</feature>
<keyword evidence="3 6" id="KW-0812">Transmembrane</keyword>
<feature type="domain" description="ABC3 transporter permease C-terminal" evidence="7">
    <location>
        <begin position="708"/>
        <end position="821"/>
    </location>
</feature>
<dbReference type="PATRIC" id="fig|345309.4.peg.3915"/>
<feature type="domain" description="ABC3 transporter permease C-terminal" evidence="7">
    <location>
        <begin position="259"/>
        <end position="371"/>
    </location>
</feature>
<keyword evidence="9" id="KW-1185">Reference proteome</keyword>
<sequence length="828" mass="87633">MNVARLALRTLRREWHLVELRTLAASLVLAVVALGVVATLSTRIERGILASAAELIGGDVGVSAPAPLPDAMVASARADGLAQTRGAQFRSVAFVGERSQLLDVLATDNAYPLRGTLEVAGADGRGRVAHGPPRGQVFLDHRAMVGLGIRPGQRVQIGGQDLVAAAELVRQPDGGELFALAPRALMNLDDANAAGLLGVGSRARHRLLVSGPPSAVATWRSRIEDNPLPAGADLITPEKMQERMRNAFDRASAFLRLTALLSALLSGVAIALASARYARRKAGEVALLRALGTPRRKIASLLVMTLAALALPAALLGVVIALGLTEGAWYFARQLFDNIPTTLPFAPAFAAAAMGLAVLAGFALPPLVRLAEVPPVAVFRESMQRRLRRFDALYLVPIATAIGLLWLQSDSAKLAGILAASLGGVAAVAALLAALLLVVARRVAPGAHPALRLGLAALARRRGLSLVQATALSLGLCALLLLAVIAPSLLEGWRRELPADTPNWFALNLQEDQRDAFAQQLQRIGASKTNMMPLAVGKLAAVNGTPVDKLPFLEGDDARNAADQQLRLSWAADLPPANEIVEGQWAGASPRQAEVSVDTSWRDRFHLKLGDTLRFEVGEGALDAKVTSVRKVDWTSFRVNFFLMVDPAHAGDIPHTWLTSFYLPRGHGDQLSKLSRDYGNLSLIDVDALLDRVREIVDRVGGAVRWVLGFSLLAGALVLTAALAASAQERRKEAALLRTLGATRTQLRAAAACEFALLGLVAGLTAALGAAGAGFWLGKAVFRLEAFVPPLWPLVGAAALAGFVVMLIGLFGTRRVLRTSPMALLREG</sequence>
<dbReference type="InterPro" id="IPR038766">
    <property type="entry name" value="Membrane_comp_ABC_pdt"/>
</dbReference>
<evidence type="ECO:0000256" key="6">
    <source>
        <dbReference type="SAM" id="Phobius"/>
    </source>
</evidence>
<dbReference type="Proteomes" id="UP000033651">
    <property type="component" value="Unassembled WGS sequence"/>
</dbReference>
<evidence type="ECO:0000256" key="1">
    <source>
        <dbReference type="ARBA" id="ARBA00004651"/>
    </source>
</evidence>
<dbReference type="PANTHER" id="PTHR30287:SF1">
    <property type="entry name" value="INNER MEMBRANE PROTEIN"/>
    <property type="match status" value="1"/>
</dbReference>
<dbReference type="AlphaFoldDB" id="A0A0F3K5Q3"/>
<comment type="caution">
    <text evidence="8">The sequence shown here is derived from an EMBL/GenBank/DDBJ whole genome shotgun (WGS) entry which is preliminary data.</text>
</comment>
<protein>
    <submittedName>
        <fullName evidence="8">ABC transporter permease</fullName>
    </submittedName>
</protein>
<dbReference type="PANTHER" id="PTHR30287">
    <property type="entry name" value="MEMBRANE COMPONENT OF PREDICTED ABC SUPERFAMILY METABOLITE UPTAKE TRANSPORTER"/>
    <property type="match status" value="1"/>
</dbReference>
<reference evidence="8 9" key="1">
    <citation type="submission" date="2015-03" db="EMBL/GenBank/DDBJ databases">
        <title>Draft genome sequence of Luteibacter yeojuensis strain SU11.</title>
        <authorList>
            <person name="Sulaiman J."/>
            <person name="Priya K."/>
            <person name="Chan K.-G."/>
        </authorList>
    </citation>
    <scope>NUCLEOTIDE SEQUENCE [LARGE SCALE GENOMIC DNA]</scope>
    <source>
        <strain evidence="8 9">SU11</strain>
    </source>
</reference>
<dbReference type="OrthoDB" id="5292592at2"/>
<feature type="transmembrane region" description="Helical" evidence="6">
    <location>
        <begin position="706"/>
        <end position="726"/>
    </location>
</feature>
<keyword evidence="5 6" id="KW-0472">Membrane</keyword>
<evidence type="ECO:0000313" key="8">
    <source>
        <dbReference type="EMBL" id="KJV25429.1"/>
    </source>
</evidence>
<evidence type="ECO:0000313" key="9">
    <source>
        <dbReference type="Proteomes" id="UP000033651"/>
    </source>
</evidence>
<evidence type="ECO:0000256" key="4">
    <source>
        <dbReference type="ARBA" id="ARBA00022989"/>
    </source>
</evidence>
<keyword evidence="4 6" id="KW-1133">Transmembrane helix</keyword>